<name>A0A4Q0T869_9BACT</name>
<evidence type="ECO:0000313" key="2">
    <source>
        <dbReference type="EMBL" id="RXH57906.1"/>
    </source>
</evidence>
<proteinExistence type="predicted"/>
<gene>
    <name evidence="2" type="ORF">GRAN_1216</name>
</gene>
<feature type="chain" id="PRO_5021026387" evidence="1">
    <location>
        <begin position="22"/>
        <end position="267"/>
    </location>
</feature>
<sequence length="267" mass="29963">MTLVRTHLLTFVLLAMLPGVAWPQNPQAFVQRVVDVERSANKADHSMWSYHEDLRKPKEHLVQWVASTPGGDVCRVVTKDEHTVSEADAADSIQKFLRDSKAQKKEVAEREHDGKQVDDFLALLPAAFLWTETGTDGENTLMHFEPDPKFHPPTREARVFAAMAGDMTVNTRQLRIRSMKGHLMREVSFGGGLLGKLKEGGTFSLDQEEVGKANWQLTATHVDIEGSALLFHSVSLRQDDVRSAFERESDSITLEQGVVVAMKRNFK</sequence>
<evidence type="ECO:0000256" key="1">
    <source>
        <dbReference type="SAM" id="SignalP"/>
    </source>
</evidence>
<protein>
    <submittedName>
        <fullName evidence="2">Uncharacterized protein</fullName>
    </submittedName>
</protein>
<reference evidence="2 3" key="1">
    <citation type="submission" date="2018-11" db="EMBL/GenBank/DDBJ databases">
        <authorList>
            <person name="Mardanov A.V."/>
            <person name="Ravin N.V."/>
            <person name="Dedysh S.N."/>
        </authorList>
    </citation>
    <scope>NUCLEOTIDE SEQUENCE [LARGE SCALE GENOMIC DNA]</scope>
    <source>
        <strain evidence="2 3">AF10</strain>
    </source>
</reference>
<keyword evidence="1" id="KW-0732">Signal</keyword>
<evidence type="ECO:0000313" key="3">
    <source>
        <dbReference type="Proteomes" id="UP000289437"/>
    </source>
</evidence>
<comment type="caution">
    <text evidence="2">The sequence shown here is derived from an EMBL/GenBank/DDBJ whole genome shotgun (WGS) entry which is preliminary data.</text>
</comment>
<keyword evidence="3" id="KW-1185">Reference proteome</keyword>
<dbReference type="AlphaFoldDB" id="A0A4Q0T869"/>
<dbReference type="RefSeq" id="WP_241654357.1">
    <property type="nucleotide sequence ID" value="NZ_RDSM01000001.1"/>
</dbReference>
<organism evidence="2 3">
    <name type="scientific">Granulicella sibirica</name>
    <dbReference type="NCBI Taxonomy" id="2479048"/>
    <lineage>
        <taxon>Bacteria</taxon>
        <taxon>Pseudomonadati</taxon>
        <taxon>Acidobacteriota</taxon>
        <taxon>Terriglobia</taxon>
        <taxon>Terriglobales</taxon>
        <taxon>Acidobacteriaceae</taxon>
        <taxon>Granulicella</taxon>
    </lineage>
</organism>
<feature type="signal peptide" evidence="1">
    <location>
        <begin position="1"/>
        <end position="21"/>
    </location>
</feature>
<dbReference type="EMBL" id="RDSM01000001">
    <property type="protein sequence ID" value="RXH57906.1"/>
    <property type="molecule type" value="Genomic_DNA"/>
</dbReference>
<reference evidence="3" key="2">
    <citation type="submission" date="2019-02" db="EMBL/GenBank/DDBJ databases">
        <title>Granulicella sibirica sp. nov., a psychrotolerant acidobacterium isolated from an organic soil layer in forested tundra, West Siberia.</title>
        <authorList>
            <person name="Oshkin I.Y."/>
            <person name="Kulichevskaya I.S."/>
            <person name="Rijpstra W.I.C."/>
            <person name="Sinninghe Damste J.S."/>
            <person name="Rakitin A.L."/>
            <person name="Ravin N.V."/>
            <person name="Dedysh S.N."/>
        </authorList>
    </citation>
    <scope>NUCLEOTIDE SEQUENCE [LARGE SCALE GENOMIC DNA]</scope>
    <source>
        <strain evidence="3">AF10</strain>
    </source>
</reference>
<accession>A0A4Q0T869</accession>
<dbReference type="Proteomes" id="UP000289437">
    <property type="component" value="Unassembled WGS sequence"/>
</dbReference>